<proteinExistence type="predicted"/>
<accession>A0A2M4B5Y4</accession>
<feature type="signal peptide" evidence="1">
    <location>
        <begin position="1"/>
        <end position="21"/>
    </location>
</feature>
<organism evidence="2">
    <name type="scientific">Anopheles triannulatus</name>
    <dbReference type="NCBI Taxonomy" id="58253"/>
    <lineage>
        <taxon>Eukaryota</taxon>
        <taxon>Metazoa</taxon>
        <taxon>Ecdysozoa</taxon>
        <taxon>Arthropoda</taxon>
        <taxon>Hexapoda</taxon>
        <taxon>Insecta</taxon>
        <taxon>Pterygota</taxon>
        <taxon>Neoptera</taxon>
        <taxon>Endopterygota</taxon>
        <taxon>Diptera</taxon>
        <taxon>Nematocera</taxon>
        <taxon>Culicoidea</taxon>
        <taxon>Culicidae</taxon>
        <taxon>Anophelinae</taxon>
        <taxon>Anopheles</taxon>
    </lineage>
</organism>
<evidence type="ECO:0000313" key="2">
    <source>
        <dbReference type="EMBL" id="MBW48464.1"/>
    </source>
</evidence>
<sequence length="98" mass="10869">MRIGLVCIVGLGLGLLLVVEGGKGNSKPRIKINQNHSPMRNTTQVSCFVRFLYRFCFVGRKDGIGFSSRCSGSTQPHRAYCLAATKRKGEKERFCLSD</sequence>
<dbReference type="EMBL" id="GGFK01015143">
    <property type="protein sequence ID" value="MBW48464.1"/>
    <property type="molecule type" value="Transcribed_RNA"/>
</dbReference>
<dbReference type="AlphaFoldDB" id="A0A2M4B5Y4"/>
<protein>
    <submittedName>
        <fullName evidence="2">Putative secreted protein</fullName>
    </submittedName>
</protein>
<evidence type="ECO:0000256" key="1">
    <source>
        <dbReference type="SAM" id="SignalP"/>
    </source>
</evidence>
<reference evidence="2" key="1">
    <citation type="submission" date="2018-01" db="EMBL/GenBank/DDBJ databases">
        <title>An insight into the sialome of Amazonian anophelines.</title>
        <authorList>
            <person name="Ribeiro J.M."/>
            <person name="Scarpassa V."/>
            <person name="Calvo E."/>
        </authorList>
    </citation>
    <scope>NUCLEOTIDE SEQUENCE</scope>
    <source>
        <tissue evidence="2">Salivary glands</tissue>
    </source>
</reference>
<name>A0A2M4B5Y4_9DIPT</name>
<feature type="chain" id="PRO_5014630247" evidence="1">
    <location>
        <begin position="22"/>
        <end position="98"/>
    </location>
</feature>
<keyword evidence="1" id="KW-0732">Signal</keyword>